<dbReference type="PROSITE" id="PS50082">
    <property type="entry name" value="WD_REPEATS_2"/>
    <property type="match status" value="6"/>
</dbReference>
<evidence type="ECO:0000313" key="12">
    <source>
        <dbReference type="EMBL" id="KAK1925054.1"/>
    </source>
</evidence>
<proteinExistence type="inferred from homology"/>
<feature type="repeat" description="WD" evidence="11">
    <location>
        <begin position="304"/>
        <end position="336"/>
    </location>
</feature>
<dbReference type="GO" id="GO:0005737">
    <property type="term" value="C:cytoplasm"/>
    <property type="evidence" value="ECO:0007669"/>
    <property type="project" value="UniProtKB-SubCell"/>
</dbReference>
<keyword evidence="10" id="KW-0539">Nucleus</keyword>
<keyword evidence="9" id="KW-0677">Repeat</keyword>
<evidence type="ECO:0000256" key="5">
    <source>
        <dbReference type="ARBA" id="ARBA00020267"/>
    </source>
</evidence>
<feature type="repeat" description="WD" evidence="11">
    <location>
        <begin position="52"/>
        <end position="87"/>
    </location>
</feature>
<dbReference type="SUPFAM" id="SSF50978">
    <property type="entry name" value="WD40 repeat-like"/>
    <property type="match status" value="2"/>
</dbReference>
<feature type="repeat" description="WD" evidence="11">
    <location>
        <begin position="124"/>
        <end position="146"/>
    </location>
</feature>
<dbReference type="Gene3D" id="2.130.10.10">
    <property type="entry name" value="YVTN repeat-like/Quinoprotein amine dehydrogenase"/>
    <property type="match status" value="3"/>
</dbReference>
<dbReference type="PROSITE" id="PS50294">
    <property type="entry name" value="WD_REPEATS_REGION"/>
    <property type="match status" value="1"/>
</dbReference>
<feature type="repeat" description="WD" evidence="11">
    <location>
        <begin position="398"/>
        <end position="428"/>
    </location>
</feature>
<comment type="caution">
    <text evidence="12">The sequence shown here is derived from an EMBL/GenBank/DDBJ whole genome shotgun (WGS) entry which is preliminary data.</text>
</comment>
<dbReference type="Proteomes" id="UP001182556">
    <property type="component" value="Unassembled WGS sequence"/>
</dbReference>
<accession>A0AAD9FRW9</accession>
<evidence type="ECO:0000256" key="3">
    <source>
        <dbReference type="ARBA" id="ARBA00005043"/>
    </source>
</evidence>
<keyword evidence="6" id="KW-0963">Cytoplasm</keyword>
<keyword evidence="8" id="KW-0819">tRNA processing</keyword>
<evidence type="ECO:0000256" key="4">
    <source>
        <dbReference type="ARBA" id="ARBA00005881"/>
    </source>
</evidence>
<dbReference type="EMBL" id="JAODAN010000004">
    <property type="protein sequence ID" value="KAK1925054.1"/>
    <property type="molecule type" value="Genomic_DNA"/>
</dbReference>
<feature type="repeat" description="WD" evidence="11">
    <location>
        <begin position="665"/>
        <end position="694"/>
    </location>
</feature>
<organism evidence="12 13">
    <name type="scientific">Papiliotrema laurentii</name>
    <name type="common">Cryptococcus laurentii</name>
    <dbReference type="NCBI Taxonomy" id="5418"/>
    <lineage>
        <taxon>Eukaryota</taxon>
        <taxon>Fungi</taxon>
        <taxon>Dikarya</taxon>
        <taxon>Basidiomycota</taxon>
        <taxon>Agaricomycotina</taxon>
        <taxon>Tremellomycetes</taxon>
        <taxon>Tremellales</taxon>
        <taxon>Rhynchogastremaceae</taxon>
        <taxon>Papiliotrema</taxon>
    </lineage>
</organism>
<evidence type="ECO:0000256" key="11">
    <source>
        <dbReference type="PROSITE-ProRule" id="PRU00221"/>
    </source>
</evidence>
<dbReference type="AlphaFoldDB" id="A0AAD9FRW9"/>
<keyword evidence="13" id="KW-1185">Reference proteome</keyword>
<evidence type="ECO:0000256" key="2">
    <source>
        <dbReference type="ARBA" id="ARBA00004496"/>
    </source>
</evidence>
<dbReference type="SMART" id="SM00320">
    <property type="entry name" value="WD40"/>
    <property type="match status" value="11"/>
</dbReference>
<evidence type="ECO:0000256" key="10">
    <source>
        <dbReference type="ARBA" id="ARBA00023242"/>
    </source>
</evidence>
<evidence type="ECO:0000256" key="8">
    <source>
        <dbReference type="ARBA" id="ARBA00022694"/>
    </source>
</evidence>
<dbReference type="InterPro" id="IPR037289">
    <property type="entry name" value="Elp2"/>
</dbReference>
<evidence type="ECO:0000256" key="1">
    <source>
        <dbReference type="ARBA" id="ARBA00004123"/>
    </source>
</evidence>
<comment type="subcellular location">
    <subcellularLocation>
        <location evidence="2">Cytoplasm</location>
    </subcellularLocation>
    <subcellularLocation>
        <location evidence="1">Nucleus</location>
    </subcellularLocation>
</comment>
<evidence type="ECO:0000313" key="13">
    <source>
        <dbReference type="Proteomes" id="UP001182556"/>
    </source>
</evidence>
<comment type="pathway">
    <text evidence="3">tRNA modification; 5-methoxycarbonylmethyl-2-thiouridine-tRNA biosynthesis.</text>
</comment>
<comment type="similarity">
    <text evidence="4">Belongs to the WD repeat ELP2 family.</text>
</comment>
<evidence type="ECO:0000256" key="6">
    <source>
        <dbReference type="ARBA" id="ARBA00022490"/>
    </source>
</evidence>
<reference evidence="12" key="1">
    <citation type="submission" date="2023-02" db="EMBL/GenBank/DDBJ databases">
        <title>Identification and recombinant expression of a fungal hydrolase from Papiliotrema laurentii that hydrolyzes apple cutin and clears colloidal polyester polyurethane.</title>
        <authorList>
            <consortium name="DOE Joint Genome Institute"/>
            <person name="Roman V.A."/>
            <person name="Bojanowski C."/>
            <person name="Crable B.R."/>
            <person name="Wagner D.N."/>
            <person name="Hung C.S."/>
            <person name="Nadeau L.J."/>
            <person name="Schratz L."/>
            <person name="Haridas S."/>
            <person name="Pangilinan J."/>
            <person name="Lipzen A."/>
            <person name="Na H."/>
            <person name="Yan M."/>
            <person name="Ng V."/>
            <person name="Grigoriev I.V."/>
            <person name="Spatafora J.W."/>
            <person name="Barlow D."/>
            <person name="Biffinger J."/>
            <person name="Kelley-Loughnane N."/>
            <person name="Varaljay V.A."/>
            <person name="Crookes-Goodson W.J."/>
        </authorList>
    </citation>
    <scope>NUCLEOTIDE SEQUENCE</scope>
    <source>
        <strain evidence="12">5307AH</strain>
    </source>
</reference>
<dbReference type="InterPro" id="IPR015943">
    <property type="entry name" value="WD40/YVTN_repeat-like_dom_sf"/>
</dbReference>
<keyword evidence="7 11" id="KW-0853">WD repeat</keyword>
<dbReference type="PANTHER" id="PTHR44111">
    <property type="entry name" value="ELONGATOR COMPLEX PROTEIN 2"/>
    <property type="match status" value="1"/>
</dbReference>
<evidence type="ECO:0000256" key="9">
    <source>
        <dbReference type="ARBA" id="ARBA00022737"/>
    </source>
</evidence>
<protein>
    <recommendedName>
        <fullName evidence="5">Elongator complex protein 2</fullName>
    </recommendedName>
</protein>
<dbReference type="GO" id="GO:0033588">
    <property type="term" value="C:elongator holoenzyme complex"/>
    <property type="evidence" value="ECO:0007669"/>
    <property type="project" value="InterPro"/>
</dbReference>
<dbReference type="InterPro" id="IPR001680">
    <property type="entry name" value="WD40_rpt"/>
</dbReference>
<dbReference type="Pfam" id="PF00400">
    <property type="entry name" value="WD40"/>
    <property type="match status" value="8"/>
</dbReference>
<dbReference type="GO" id="GO:0005634">
    <property type="term" value="C:nucleus"/>
    <property type="evidence" value="ECO:0007669"/>
    <property type="project" value="UniProtKB-SubCell"/>
</dbReference>
<dbReference type="GO" id="GO:0002098">
    <property type="term" value="P:tRNA wobble uridine modification"/>
    <property type="evidence" value="ECO:0007669"/>
    <property type="project" value="InterPro"/>
</dbReference>
<name>A0AAD9FRW9_PAPLA</name>
<evidence type="ECO:0000256" key="7">
    <source>
        <dbReference type="ARBA" id="ARBA00022574"/>
    </source>
</evidence>
<gene>
    <name evidence="12" type="ORF">DB88DRAFT_248190</name>
</gene>
<dbReference type="InterPro" id="IPR036322">
    <property type="entry name" value="WD40_repeat_dom_sf"/>
</dbReference>
<feature type="repeat" description="WD" evidence="11">
    <location>
        <begin position="197"/>
        <end position="238"/>
    </location>
</feature>
<sequence length="796" mass="85378">MKASTAYISLGVNRASSCAACTPAGILAFGAGPYVALWDTKNDKFKGVYATLQGHKGQVTAVKLVSDEPGRTKIVSGDTEGNVGVWEEGQGNSFSCIASFEAHPKSSISALGVAPALAGEPLTILSGASDGVVKVWTLKDNSPEEIQKIDYKGRLPLDIELGYLPGSTSPVLVIAFTDRRIQVYTRKQGQYTHAITLEGHEDWVRCLSLTPYPSASGEVTDLLLASGSQDNYIRLWRIAPINEPVEEKEQVENKGNGLDMLDEFERKLAGEAGGSVQISTKAHILSVEEQNRSLRYNITLEALLIGHESGLTNVRWSPTPQPVLLSTAADNSLVIWTPSSIGIWVPSHRFGALGGRGLAFYGAIWGPKGKSVMAGGWNGGWERWVETSSGVWDVKPGLTGHYGDVKSLAWDPRGDYLVSVGMDQTSRIHACCQTDGSEAGPSTWAEIARPQIHGYDMSDVAWISPLRFASAADEKVARVFDAPGGFVESLSSLGVTSGDALTDAASRPKGATVPPLGLSNRALGKEATELDLPSNRIANPERDSVSRTLTTLPTEEELATSTLWPEVEKIYGHGYELVAIASSHDGTKVASACRASNPEHAVIRVHSTSTWDPIGAPLAGHSLTITRIAFSHDDQRILSVSRDRGWRVFKKDEQGEGYVLEAKDERAHSRMVLDAAWGEGFFATASRDKTVKVWVPEAETWTAKSQIKLEQAATAVDILSQGEESLLAIGTESGSISIHCVSKDGSTVFVGDIEPALAHVGVVNRLAWRPAGAGGRGLQLASCSDDRSVRVYEVEV</sequence>
<dbReference type="PANTHER" id="PTHR44111:SF1">
    <property type="entry name" value="ELONGATOR COMPLEX PROTEIN 2"/>
    <property type="match status" value="1"/>
</dbReference>